<gene>
    <name evidence="8" type="primary">fjo11</name>
    <name evidence="8" type="ORF">TJEJU_1908</name>
</gene>
<dbReference type="SUPFAM" id="SSF103481">
    <property type="entry name" value="Multidrug resistance efflux transporter EmrE"/>
    <property type="match status" value="2"/>
</dbReference>
<evidence type="ECO:0000256" key="1">
    <source>
        <dbReference type="ARBA" id="ARBA00004651"/>
    </source>
</evidence>
<dbReference type="GO" id="GO:0005886">
    <property type="term" value="C:plasma membrane"/>
    <property type="evidence" value="ECO:0007669"/>
    <property type="project" value="UniProtKB-SubCell"/>
</dbReference>
<dbReference type="AlphaFoldDB" id="A0A238UAV4"/>
<keyword evidence="5 6" id="KW-0472">Membrane</keyword>
<dbReference type="InterPro" id="IPR050638">
    <property type="entry name" value="AA-Vitamin_Transporters"/>
</dbReference>
<sequence>MMNKFQTKWFYLIFLALVWGSSFILMKKALIGLSPIQIGALRIIIATIFLLIIGYKSLKKIKREQWKYVFLSALLATFFPSFMYAYAISGIDSSIASILNSLTPFNTLLIGSLFFGITFKTNHLLGILIGLLGTCILILKGADLNPNQNYWFALLPILSSIGYACNVNIIKKYLQELEPLAITTGNFILIVIPALIVLFFTGFFTTLEFTEDVNQGLFYIGILAIVGTGIAKVMFNKLIHISSPVFSTSVTYLIPIVAVLWGIIDGEKLSLIQLLAGIIILFGVYLVNRKK</sequence>
<keyword evidence="3 6" id="KW-0812">Transmembrane</keyword>
<evidence type="ECO:0000256" key="2">
    <source>
        <dbReference type="ARBA" id="ARBA00022475"/>
    </source>
</evidence>
<feature type="transmembrane region" description="Helical" evidence="6">
    <location>
        <begin position="68"/>
        <end position="89"/>
    </location>
</feature>
<evidence type="ECO:0000259" key="7">
    <source>
        <dbReference type="Pfam" id="PF00892"/>
    </source>
</evidence>
<dbReference type="Proteomes" id="UP000215214">
    <property type="component" value="Chromosome TJEJU"/>
</dbReference>
<dbReference type="Pfam" id="PF00892">
    <property type="entry name" value="EamA"/>
    <property type="match status" value="2"/>
</dbReference>
<dbReference type="InterPro" id="IPR000620">
    <property type="entry name" value="EamA_dom"/>
</dbReference>
<evidence type="ECO:0000256" key="6">
    <source>
        <dbReference type="SAM" id="Phobius"/>
    </source>
</evidence>
<feature type="transmembrane region" description="Helical" evidence="6">
    <location>
        <begin position="124"/>
        <end position="142"/>
    </location>
</feature>
<name>A0A238UAV4_9FLAO</name>
<evidence type="ECO:0000256" key="3">
    <source>
        <dbReference type="ARBA" id="ARBA00022692"/>
    </source>
</evidence>
<feature type="transmembrane region" description="Helical" evidence="6">
    <location>
        <begin position="9"/>
        <end position="26"/>
    </location>
</feature>
<dbReference type="Gene3D" id="1.10.3730.20">
    <property type="match status" value="1"/>
</dbReference>
<feature type="transmembrane region" description="Helical" evidence="6">
    <location>
        <begin position="148"/>
        <end position="169"/>
    </location>
</feature>
<feature type="transmembrane region" description="Helical" evidence="6">
    <location>
        <begin position="245"/>
        <end position="264"/>
    </location>
</feature>
<keyword evidence="4 6" id="KW-1133">Transmembrane helix</keyword>
<evidence type="ECO:0000256" key="5">
    <source>
        <dbReference type="ARBA" id="ARBA00023136"/>
    </source>
</evidence>
<feature type="transmembrane region" description="Helical" evidence="6">
    <location>
        <begin position="95"/>
        <end position="117"/>
    </location>
</feature>
<dbReference type="InterPro" id="IPR037185">
    <property type="entry name" value="EmrE-like"/>
</dbReference>
<dbReference type="KEGG" id="tje:TJEJU_1908"/>
<feature type="domain" description="EamA" evidence="7">
    <location>
        <begin position="10"/>
        <end position="138"/>
    </location>
</feature>
<evidence type="ECO:0000256" key="4">
    <source>
        <dbReference type="ARBA" id="ARBA00022989"/>
    </source>
</evidence>
<keyword evidence="9" id="KW-1185">Reference proteome</keyword>
<dbReference type="PANTHER" id="PTHR32322">
    <property type="entry name" value="INNER MEMBRANE TRANSPORTER"/>
    <property type="match status" value="1"/>
</dbReference>
<evidence type="ECO:0000313" key="9">
    <source>
        <dbReference type="Proteomes" id="UP000215214"/>
    </source>
</evidence>
<feature type="transmembrane region" description="Helical" evidence="6">
    <location>
        <begin position="38"/>
        <end position="56"/>
    </location>
</feature>
<feature type="transmembrane region" description="Helical" evidence="6">
    <location>
        <begin position="181"/>
        <end position="204"/>
    </location>
</feature>
<proteinExistence type="predicted"/>
<reference evidence="8 9" key="1">
    <citation type="submission" date="2017-07" db="EMBL/GenBank/DDBJ databases">
        <authorList>
            <person name="Sun Z.S."/>
            <person name="Albrecht U."/>
            <person name="Echele G."/>
            <person name="Lee C.C."/>
        </authorList>
    </citation>
    <scope>NUCLEOTIDE SEQUENCE [LARGE SCALE GENOMIC DNA]</scope>
    <source>
        <strain evidence="9">type strain: KCTC 22618</strain>
    </source>
</reference>
<protein>
    <recommendedName>
        <fullName evidence="7">EamA domain-containing protein</fullName>
    </recommendedName>
</protein>
<comment type="subcellular location">
    <subcellularLocation>
        <location evidence="1">Cell membrane</location>
        <topology evidence="1">Multi-pass membrane protein</topology>
    </subcellularLocation>
</comment>
<feature type="domain" description="EamA" evidence="7">
    <location>
        <begin position="153"/>
        <end position="288"/>
    </location>
</feature>
<feature type="transmembrane region" description="Helical" evidence="6">
    <location>
        <begin position="270"/>
        <end position="287"/>
    </location>
</feature>
<keyword evidence="2" id="KW-1003">Cell membrane</keyword>
<feature type="transmembrane region" description="Helical" evidence="6">
    <location>
        <begin position="216"/>
        <end position="233"/>
    </location>
</feature>
<dbReference type="EMBL" id="LT899436">
    <property type="protein sequence ID" value="SNR15614.1"/>
    <property type="molecule type" value="Genomic_DNA"/>
</dbReference>
<dbReference type="PANTHER" id="PTHR32322:SF18">
    <property type="entry name" value="S-ADENOSYLMETHIONINE_S-ADENOSYLHOMOCYSTEINE TRANSPORTER"/>
    <property type="match status" value="1"/>
</dbReference>
<organism evidence="8 9">
    <name type="scientific">Tenacibaculum jejuense</name>
    <dbReference type="NCBI Taxonomy" id="584609"/>
    <lineage>
        <taxon>Bacteria</taxon>
        <taxon>Pseudomonadati</taxon>
        <taxon>Bacteroidota</taxon>
        <taxon>Flavobacteriia</taxon>
        <taxon>Flavobacteriales</taxon>
        <taxon>Flavobacteriaceae</taxon>
        <taxon>Tenacibaculum</taxon>
    </lineage>
</organism>
<evidence type="ECO:0000313" key="8">
    <source>
        <dbReference type="EMBL" id="SNR15614.1"/>
    </source>
</evidence>
<accession>A0A238UAV4</accession>